<feature type="site" description="Catalytically relevant" evidence="5">
    <location>
        <position position="154"/>
    </location>
</feature>
<dbReference type="OrthoDB" id="9762536at2"/>
<dbReference type="GO" id="GO:0005975">
    <property type="term" value="P:carbohydrate metabolic process"/>
    <property type="evidence" value="ECO:0007669"/>
    <property type="project" value="InterPro"/>
</dbReference>
<evidence type="ECO:0008006" key="11">
    <source>
        <dbReference type="Google" id="ProtNLM"/>
    </source>
</evidence>
<dbReference type="Pfam" id="PF00571">
    <property type="entry name" value="CBS"/>
    <property type="match status" value="2"/>
</dbReference>
<dbReference type="Proteomes" id="UP000078534">
    <property type="component" value="Unassembled WGS sequence"/>
</dbReference>
<dbReference type="PANTHER" id="PTHR42745">
    <property type="match status" value="1"/>
</dbReference>
<dbReference type="EMBL" id="LWSG01000018">
    <property type="protein sequence ID" value="OAS85790.1"/>
    <property type="molecule type" value="Genomic_DNA"/>
</dbReference>
<dbReference type="InterPro" id="IPR035474">
    <property type="entry name" value="SIS_Kpsf"/>
</dbReference>
<reference evidence="10" key="1">
    <citation type="submission" date="2016-04" db="EMBL/GenBank/DDBJ databases">
        <authorList>
            <person name="Lyu Z."/>
            <person name="Lyu W."/>
        </authorList>
    </citation>
    <scope>NUCLEOTIDE SEQUENCE [LARGE SCALE GENOMIC DNA]</scope>
    <source>
        <strain evidence="10">C44</strain>
    </source>
</reference>
<dbReference type="PROSITE" id="PS51464">
    <property type="entry name" value="SIS"/>
    <property type="match status" value="1"/>
</dbReference>
<accession>A0A179SXF7</accession>
<protein>
    <recommendedName>
        <fullName evidence="11">KpsF/GutQ family sugar-phosphate isomerase</fullName>
    </recommendedName>
</protein>
<feature type="domain" description="CBS" evidence="7">
    <location>
        <begin position="279"/>
        <end position="330"/>
    </location>
</feature>
<dbReference type="GO" id="GO:0019146">
    <property type="term" value="F:arabinose-5-phosphate isomerase activity"/>
    <property type="evidence" value="ECO:0007669"/>
    <property type="project" value="UniProtKB-ARBA"/>
</dbReference>
<keyword evidence="2" id="KW-0677">Repeat</keyword>
<dbReference type="STRING" id="152268.A6K24_23350"/>
<dbReference type="RefSeq" id="WP_083964640.1">
    <property type="nucleotide sequence ID" value="NZ_LWSG01000018.1"/>
</dbReference>
<name>A0A179SXF7_9BACI</name>
<dbReference type="GO" id="GO:1901135">
    <property type="term" value="P:carbohydrate derivative metabolic process"/>
    <property type="evidence" value="ECO:0007669"/>
    <property type="project" value="InterPro"/>
</dbReference>
<dbReference type="NCBIfam" id="TIGR00393">
    <property type="entry name" value="kpsF"/>
    <property type="match status" value="1"/>
</dbReference>
<dbReference type="PANTHER" id="PTHR42745:SF1">
    <property type="entry name" value="ARABINOSE 5-PHOSPHATE ISOMERASE KDSD"/>
    <property type="match status" value="1"/>
</dbReference>
<dbReference type="InterPro" id="IPR000644">
    <property type="entry name" value="CBS_dom"/>
</dbReference>
<evidence type="ECO:0000256" key="3">
    <source>
        <dbReference type="ARBA" id="ARBA00023122"/>
    </source>
</evidence>
<evidence type="ECO:0000256" key="1">
    <source>
        <dbReference type="ARBA" id="ARBA00008165"/>
    </source>
</evidence>
<feature type="domain" description="SIS" evidence="8">
    <location>
        <begin position="43"/>
        <end position="186"/>
    </location>
</feature>
<dbReference type="InterPro" id="IPR046348">
    <property type="entry name" value="SIS_dom_sf"/>
</dbReference>
<proteinExistence type="inferred from homology"/>
<dbReference type="InterPro" id="IPR004800">
    <property type="entry name" value="KdsD/KpsF-type"/>
</dbReference>
<evidence type="ECO:0000259" key="7">
    <source>
        <dbReference type="PROSITE" id="PS51371"/>
    </source>
</evidence>
<comment type="caution">
    <text evidence="9">The sequence shown here is derived from an EMBL/GenBank/DDBJ whole genome shotgun (WGS) entry which is preliminary data.</text>
</comment>
<feature type="site" description="Catalytically relevant" evidence="5">
    <location>
        <position position="61"/>
    </location>
</feature>
<dbReference type="InterPro" id="IPR046342">
    <property type="entry name" value="CBS_dom_sf"/>
</dbReference>
<dbReference type="Pfam" id="PF01380">
    <property type="entry name" value="SIS"/>
    <property type="match status" value="1"/>
</dbReference>
<comment type="similarity">
    <text evidence="1 4">Belongs to the SIS family. GutQ/KpsF subfamily.</text>
</comment>
<dbReference type="CDD" id="cd04604">
    <property type="entry name" value="CBS_pair_SIS_assoc"/>
    <property type="match status" value="1"/>
</dbReference>
<dbReference type="CDD" id="cd05014">
    <property type="entry name" value="SIS_Kpsf"/>
    <property type="match status" value="1"/>
</dbReference>
<dbReference type="Gene3D" id="3.10.580.10">
    <property type="entry name" value="CBS-domain"/>
    <property type="match status" value="1"/>
</dbReference>
<feature type="site" description="Catalytically relevant" evidence="5">
    <location>
        <position position="195"/>
    </location>
</feature>
<dbReference type="FunFam" id="3.40.50.10490:FF:000011">
    <property type="entry name" value="Arabinose 5-phosphate isomerase"/>
    <property type="match status" value="1"/>
</dbReference>
<evidence type="ECO:0000256" key="4">
    <source>
        <dbReference type="PIRNR" id="PIRNR004692"/>
    </source>
</evidence>
<evidence type="ECO:0000256" key="6">
    <source>
        <dbReference type="PROSITE-ProRule" id="PRU00703"/>
    </source>
</evidence>
<evidence type="ECO:0000256" key="5">
    <source>
        <dbReference type="PIRSR" id="PIRSR004692-3"/>
    </source>
</evidence>
<keyword evidence="3 6" id="KW-0129">CBS domain</keyword>
<dbReference type="Gene3D" id="3.40.50.10490">
    <property type="entry name" value="Glucose-6-phosphate isomerase like protein, domain 1"/>
    <property type="match status" value="1"/>
</dbReference>
<dbReference type="PIRSF" id="PIRSF004692">
    <property type="entry name" value="KdsD_KpsF"/>
    <property type="match status" value="1"/>
</dbReference>
<dbReference type="SMART" id="SM00116">
    <property type="entry name" value="CBS"/>
    <property type="match status" value="2"/>
</dbReference>
<dbReference type="GO" id="GO:0097367">
    <property type="term" value="F:carbohydrate derivative binding"/>
    <property type="evidence" value="ECO:0007669"/>
    <property type="project" value="InterPro"/>
</dbReference>
<dbReference type="AlphaFoldDB" id="A0A179SXF7"/>
<evidence type="ECO:0000313" key="10">
    <source>
        <dbReference type="Proteomes" id="UP000078534"/>
    </source>
</evidence>
<feature type="domain" description="CBS" evidence="7">
    <location>
        <begin position="213"/>
        <end position="270"/>
    </location>
</feature>
<evidence type="ECO:0000313" key="9">
    <source>
        <dbReference type="EMBL" id="OAS85790.1"/>
    </source>
</evidence>
<sequence>MSSPNSVSTKYDQIISKGKAILHQEAQAILNSELELGENFYLAVEMITACKGKIVVTGIGKSGWIGRKISSTMSSLGIPAVYMSPAEGLHGDLGIVQKNDIVLAISKSGESQEISDILPTLKKIEPKMIAITSNENSTMGKHADIVLKFTIEKEACHMNLAPTTSTTVTLALGDALALVVSEQKGFTSNDFALYHPGGSLGKRLTLNVEDLLAADSYTFVSDDDHFQEIVMELTKRPLGGTVVLDSNKKMIGVITDGDLRRSIEKHGEQSFQLQATQIMTKNPIVINKGLTAGQAIQVMEKKQREISVIPVLDGHEYIGMLRLHDILKLG</sequence>
<keyword evidence="10" id="KW-1185">Reference proteome</keyword>
<dbReference type="PROSITE" id="PS51371">
    <property type="entry name" value="CBS"/>
    <property type="match status" value="2"/>
</dbReference>
<evidence type="ECO:0000256" key="2">
    <source>
        <dbReference type="ARBA" id="ARBA00022737"/>
    </source>
</evidence>
<dbReference type="InterPro" id="IPR001347">
    <property type="entry name" value="SIS_dom"/>
</dbReference>
<evidence type="ECO:0000259" key="8">
    <source>
        <dbReference type="PROSITE" id="PS51464"/>
    </source>
</evidence>
<feature type="site" description="Catalytically relevant" evidence="5">
    <location>
        <position position="113"/>
    </location>
</feature>
<gene>
    <name evidence="9" type="ORF">A6K24_23350</name>
</gene>
<organism evidence="9 10">
    <name type="scientific">Metabacillus litoralis</name>
    <dbReference type="NCBI Taxonomy" id="152268"/>
    <lineage>
        <taxon>Bacteria</taxon>
        <taxon>Bacillati</taxon>
        <taxon>Bacillota</taxon>
        <taxon>Bacilli</taxon>
        <taxon>Bacillales</taxon>
        <taxon>Bacillaceae</taxon>
        <taxon>Metabacillus</taxon>
    </lineage>
</organism>
<dbReference type="InterPro" id="IPR050986">
    <property type="entry name" value="GutQ/KpsF_isomerases"/>
</dbReference>
<dbReference type="SUPFAM" id="SSF53697">
    <property type="entry name" value="SIS domain"/>
    <property type="match status" value="1"/>
</dbReference>